<name>A0AA40BVM1_9PEZI</name>
<gene>
    <name evidence="1" type="ORF">B0T17DRAFT_511079</name>
</gene>
<sequence length="164" mass="18165">MPATISAEVPIQTRAHTNTTLRPFVYSIEVDSNNYDDSWWAVCHATAKASSTTFDMNTGPMANVIKGKSTSKIYLVWDGVGFEQEGRYMLEIQAKNMTTGEKRKRTQEMVTVTKRDPTSKTDALVPGVETLCPEEERVYGLLRIALPTAGMVSAAPKEFLVKEA</sequence>
<protein>
    <submittedName>
        <fullName evidence="1">Uncharacterized protein</fullName>
    </submittedName>
</protein>
<evidence type="ECO:0000313" key="1">
    <source>
        <dbReference type="EMBL" id="KAK0615308.1"/>
    </source>
</evidence>
<keyword evidence="2" id="KW-1185">Reference proteome</keyword>
<proteinExistence type="predicted"/>
<dbReference type="EMBL" id="JAULSR010000007">
    <property type="protein sequence ID" value="KAK0615308.1"/>
    <property type="molecule type" value="Genomic_DNA"/>
</dbReference>
<reference evidence="1" key="1">
    <citation type="submission" date="2023-06" db="EMBL/GenBank/DDBJ databases">
        <title>Genome-scale phylogeny and comparative genomics of the fungal order Sordariales.</title>
        <authorList>
            <consortium name="Lawrence Berkeley National Laboratory"/>
            <person name="Hensen N."/>
            <person name="Bonometti L."/>
            <person name="Westerberg I."/>
            <person name="Brannstrom I.O."/>
            <person name="Guillou S."/>
            <person name="Cros-Aarteil S."/>
            <person name="Calhoun S."/>
            <person name="Haridas S."/>
            <person name="Kuo A."/>
            <person name="Mondo S."/>
            <person name="Pangilinan J."/>
            <person name="Riley R."/>
            <person name="LaButti K."/>
            <person name="Andreopoulos B."/>
            <person name="Lipzen A."/>
            <person name="Chen C."/>
            <person name="Yanf M."/>
            <person name="Daum C."/>
            <person name="Ng V."/>
            <person name="Clum A."/>
            <person name="Steindorff A."/>
            <person name="Ohm R."/>
            <person name="Martin F."/>
            <person name="Silar P."/>
            <person name="Natvig D."/>
            <person name="Lalanne C."/>
            <person name="Gautier V."/>
            <person name="Ament-velasquez S.L."/>
            <person name="Kruys A."/>
            <person name="Hutchinson M.I."/>
            <person name="Powell A.J."/>
            <person name="Barry K."/>
            <person name="Miller A.N."/>
            <person name="Grigoriev I.V."/>
            <person name="Debuchy R."/>
            <person name="Gladieux P."/>
            <person name="Thoren M.H."/>
            <person name="Johannesson H."/>
        </authorList>
    </citation>
    <scope>NUCLEOTIDE SEQUENCE</scope>
    <source>
        <strain evidence="1">SMH3391-2</strain>
    </source>
</reference>
<dbReference type="AlphaFoldDB" id="A0AA40BVM1"/>
<comment type="caution">
    <text evidence="1">The sequence shown here is derived from an EMBL/GenBank/DDBJ whole genome shotgun (WGS) entry which is preliminary data.</text>
</comment>
<dbReference type="Proteomes" id="UP001174934">
    <property type="component" value="Unassembled WGS sequence"/>
</dbReference>
<evidence type="ECO:0000313" key="2">
    <source>
        <dbReference type="Proteomes" id="UP001174934"/>
    </source>
</evidence>
<accession>A0AA40BVM1</accession>
<organism evidence="1 2">
    <name type="scientific">Bombardia bombarda</name>
    <dbReference type="NCBI Taxonomy" id="252184"/>
    <lineage>
        <taxon>Eukaryota</taxon>
        <taxon>Fungi</taxon>
        <taxon>Dikarya</taxon>
        <taxon>Ascomycota</taxon>
        <taxon>Pezizomycotina</taxon>
        <taxon>Sordariomycetes</taxon>
        <taxon>Sordariomycetidae</taxon>
        <taxon>Sordariales</taxon>
        <taxon>Lasiosphaeriaceae</taxon>
        <taxon>Bombardia</taxon>
    </lineage>
</organism>